<evidence type="ECO:0000256" key="2">
    <source>
        <dbReference type="ARBA" id="ARBA00022448"/>
    </source>
</evidence>
<dbReference type="Proteomes" id="UP000515871">
    <property type="component" value="Chromosome"/>
</dbReference>
<dbReference type="Gene3D" id="3.40.50.1980">
    <property type="entry name" value="Nitrogenase molybdenum iron protein domain"/>
    <property type="match status" value="2"/>
</dbReference>
<evidence type="ECO:0000256" key="4">
    <source>
        <dbReference type="RuleBase" id="RU003512"/>
    </source>
</evidence>
<organism evidence="7 8">
    <name type="scientific">Aeromicrobium senzhongii</name>
    <dbReference type="NCBI Taxonomy" id="2663859"/>
    <lineage>
        <taxon>Bacteria</taxon>
        <taxon>Bacillati</taxon>
        <taxon>Actinomycetota</taxon>
        <taxon>Actinomycetes</taxon>
        <taxon>Propionibacteriales</taxon>
        <taxon>Nocardioidaceae</taxon>
        <taxon>Aeromicrobium</taxon>
    </lineage>
</organism>
<dbReference type="InterPro" id="IPR006129">
    <property type="entry name" value="AdhesinB"/>
</dbReference>
<gene>
    <name evidence="7" type="ORF">H9L21_07445</name>
</gene>
<evidence type="ECO:0000256" key="1">
    <source>
        <dbReference type="ARBA" id="ARBA00011028"/>
    </source>
</evidence>
<feature type="signal peptide" evidence="6">
    <location>
        <begin position="1"/>
        <end position="25"/>
    </location>
</feature>
<evidence type="ECO:0000256" key="6">
    <source>
        <dbReference type="SAM" id="SignalP"/>
    </source>
</evidence>
<feature type="compositionally biased region" description="Basic and acidic residues" evidence="5">
    <location>
        <begin position="130"/>
        <end position="143"/>
    </location>
</feature>
<dbReference type="InterPro" id="IPR006127">
    <property type="entry name" value="ZnuA-like"/>
</dbReference>
<dbReference type="InterPro" id="IPR006128">
    <property type="entry name" value="Lipoprotein_PsaA-like"/>
</dbReference>
<dbReference type="PANTHER" id="PTHR42953:SF3">
    <property type="entry name" value="HIGH-AFFINITY ZINC UPTAKE SYSTEM PROTEIN ZNUA"/>
    <property type="match status" value="1"/>
</dbReference>
<proteinExistence type="inferred from homology"/>
<comment type="similarity">
    <text evidence="1 4">Belongs to the bacterial solute-binding protein 9 family.</text>
</comment>
<evidence type="ECO:0000313" key="7">
    <source>
        <dbReference type="EMBL" id="QNL95724.1"/>
    </source>
</evidence>
<evidence type="ECO:0000256" key="5">
    <source>
        <dbReference type="SAM" id="MobiDB-lite"/>
    </source>
</evidence>
<dbReference type="SUPFAM" id="SSF53807">
    <property type="entry name" value="Helical backbone' metal receptor"/>
    <property type="match status" value="1"/>
</dbReference>
<reference evidence="7 8" key="1">
    <citation type="submission" date="2020-08" db="EMBL/GenBank/DDBJ databases">
        <title>Novel species in genus Aeromicrobium.</title>
        <authorList>
            <person name="Zhang G."/>
        </authorList>
    </citation>
    <scope>NUCLEOTIDE SEQUENCE [LARGE SCALE GENOMIC DNA]</scope>
    <source>
        <strain evidence="8">zg-629</strain>
    </source>
</reference>
<sequence length="311" mass="32980">MILMKRLPLVAAACLLAGLSLSACGTDAKDDGHTQVVASFYPAAFLAERVGGDDVAVTTLTSPGVEAHDLELTAKQVVKVNEADVVVYLDHFQPAVDKALEDADRDAKTTVNIAEGVPELHEGEDDDAHEDDHGHDHGGDDPHVWLDPANMVIAAGHVRDALIAADPDRRDQFEANADALVTELESLNADFESGLADCERRDFVTSHAAFAYLAHAYDLEQIAISGIDPTAEPSSAALAEITDLVKRDGITTVFTERLASSALAETVARETGVATAVLDPIEGLSDETADEDYVSLMRQNLAALQKANGCA</sequence>
<feature type="chain" id="PRO_5046877306" evidence="6">
    <location>
        <begin position="26"/>
        <end position="311"/>
    </location>
</feature>
<dbReference type="Pfam" id="PF01297">
    <property type="entry name" value="ZnuA"/>
    <property type="match status" value="1"/>
</dbReference>
<dbReference type="PRINTS" id="PR00690">
    <property type="entry name" value="ADHESNFAMILY"/>
</dbReference>
<dbReference type="PRINTS" id="PR00691">
    <property type="entry name" value="ADHESINB"/>
</dbReference>
<dbReference type="InterPro" id="IPR050492">
    <property type="entry name" value="Bact_metal-bind_prot9"/>
</dbReference>
<keyword evidence="8" id="KW-1185">Reference proteome</keyword>
<name>A0ABX6SZ56_9ACTN</name>
<evidence type="ECO:0000313" key="8">
    <source>
        <dbReference type="Proteomes" id="UP000515871"/>
    </source>
</evidence>
<dbReference type="PROSITE" id="PS51257">
    <property type="entry name" value="PROKAR_LIPOPROTEIN"/>
    <property type="match status" value="1"/>
</dbReference>
<evidence type="ECO:0000256" key="3">
    <source>
        <dbReference type="ARBA" id="ARBA00022729"/>
    </source>
</evidence>
<protein>
    <submittedName>
        <fullName evidence="7">Zinc ABC transporter substrate-binding protein</fullName>
    </submittedName>
</protein>
<keyword evidence="2 4" id="KW-0813">Transport</keyword>
<feature type="region of interest" description="Disordered" evidence="5">
    <location>
        <begin position="110"/>
        <end position="143"/>
    </location>
</feature>
<keyword evidence="3 6" id="KW-0732">Signal</keyword>
<dbReference type="PANTHER" id="PTHR42953">
    <property type="entry name" value="HIGH-AFFINITY ZINC UPTAKE SYSTEM PROTEIN ZNUA-RELATED"/>
    <property type="match status" value="1"/>
</dbReference>
<dbReference type="EMBL" id="CP060587">
    <property type="protein sequence ID" value="QNL95724.1"/>
    <property type="molecule type" value="Genomic_DNA"/>
</dbReference>
<accession>A0ABX6SZ56</accession>